<dbReference type="AlphaFoldDB" id="A0A9P6RCB4"/>
<name>A0A9P6RCB4_9FUNG</name>
<sequence>MSLVSVTYGLAVATIVSFGVGALFLARSRNQIKQDDTEFFLTARHSVPLSTIAWSFYSGGVGACVIFAMPAFVVSAGIVGLVAYAVSSGLPIIIVARVGAVLHRKYPGVLSLGDFVQWRFGTIPTIIVSLVMLLNMFIALCAEYTAIGNLMELVIGGSRLPVVICVAIVTSIYTAAGGLYVSIVTDVAQGVFGIFLLVVMTIYVAVTFRPENLPEQLPEELGPNYWGWAAAVAMPISMTCATLFSEGPWQRIWASADEKVLKLGSIWGATGLVVVCFLYGFGGFLAIWAGYPLSSKDGSTAFFDLLAAGENSAPNWIIVIAALSTVTMNEGCVDSLQNGIVDTVASRFFRGKSVWYPRALVFAINAPIVVVSLKGYNIITLFLIGNLICTICSVPLLMGLIDRLEGYMTGWSMIFGMITGFFSIVVFGYLKMGNLSDGMRYVFIESYDWPSFVLPIVFSFIGVLVAIAIEGSIRKVLSLTYPVPRTFLPQDHIAYTEVPNADALADIEHTVERRMDQNGKQRRFHLAESGGESRSGSERPETIPPNYDTTVETGVHNGHGDYGTFRG</sequence>
<feature type="transmembrane region" description="Helical" evidence="9">
    <location>
        <begin position="452"/>
        <end position="469"/>
    </location>
</feature>
<gene>
    <name evidence="10" type="ORF">BGZ99_006873</name>
</gene>
<feature type="transmembrane region" description="Helical" evidence="9">
    <location>
        <begin position="6"/>
        <end position="26"/>
    </location>
</feature>
<evidence type="ECO:0000313" key="10">
    <source>
        <dbReference type="EMBL" id="KAG0316468.1"/>
    </source>
</evidence>
<feature type="transmembrane region" description="Helical" evidence="9">
    <location>
        <begin position="313"/>
        <end position="333"/>
    </location>
</feature>
<dbReference type="GO" id="GO:0005886">
    <property type="term" value="C:plasma membrane"/>
    <property type="evidence" value="ECO:0007669"/>
    <property type="project" value="TreeGrafter"/>
</dbReference>
<accession>A0A9P6RCB4</accession>
<dbReference type="PANTHER" id="PTHR48086:SF10">
    <property type="entry name" value="AGR155CP"/>
    <property type="match status" value="1"/>
</dbReference>
<evidence type="ECO:0000256" key="7">
    <source>
        <dbReference type="RuleBase" id="RU362091"/>
    </source>
</evidence>
<comment type="similarity">
    <text evidence="2 7">Belongs to the sodium:solute symporter (SSF) (TC 2.A.21) family.</text>
</comment>
<feature type="transmembrane region" description="Helical" evidence="9">
    <location>
        <begin position="413"/>
        <end position="432"/>
    </location>
</feature>
<feature type="transmembrane region" description="Helical" evidence="9">
    <location>
        <begin position="47"/>
        <end position="72"/>
    </location>
</feature>
<feature type="transmembrane region" description="Helical" evidence="9">
    <location>
        <begin position="226"/>
        <end position="245"/>
    </location>
</feature>
<keyword evidence="11" id="KW-1185">Reference proteome</keyword>
<feature type="transmembrane region" description="Helical" evidence="9">
    <location>
        <begin position="187"/>
        <end position="206"/>
    </location>
</feature>
<reference evidence="10" key="1">
    <citation type="journal article" date="2020" name="Fungal Divers.">
        <title>Resolving the Mortierellaceae phylogeny through synthesis of multi-gene phylogenetics and phylogenomics.</title>
        <authorList>
            <person name="Vandepol N."/>
            <person name="Liber J."/>
            <person name="Desiro A."/>
            <person name="Na H."/>
            <person name="Kennedy M."/>
            <person name="Barry K."/>
            <person name="Grigoriev I.V."/>
            <person name="Miller A.N."/>
            <person name="O'Donnell K."/>
            <person name="Stajich J.E."/>
            <person name="Bonito G."/>
        </authorList>
    </citation>
    <scope>NUCLEOTIDE SEQUENCE</scope>
    <source>
        <strain evidence="10">REB-010B</strain>
    </source>
</reference>
<dbReference type="InterPro" id="IPR050277">
    <property type="entry name" value="Sodium:Solute_Symporter"/>
</dbReference>
<keyword evidence="6 9" id="KW-0472">Membrane</keyword>
<feature type="transmembrane region" description="Helical" evidence="9">
    <location>
        <begin position="266"/>
        <end position="293"/>
    </location>
</feature>
<dbReference type="Gene3D" id="1.20.1730.10">
    <property type="entry name" value="Sodium/glucose cotransporter"/>
    <property type="match status" value="1"/>
</dbReference>
<keyword evidence="3" id="KW-0813">Transport</keyword>
<comment type="caution">
    <text evidence="10">The sequence shown here is derived from an EMBL/GenBank/DDBJ whole genome shotgun (WGS) entry which is preliminary data.</text>
</comment>
<feature type="transmembrane region" description="Helical" evidence="9">
    <location>
        <begin position="120"/>
        <end position="140"/>
    </location>
</feature>
<dbReference type="PANTHER" id="PTHR48086">
    <property type="entry name" value="SODIUM/PROLINE SYMPORTER-RELATED"/>
    <property type="match status" value="1"/>
</dbReference>
<dbReference type="PROSITE" id="PS50283">
    <property type="entry name" value="NA_SOLUT_SYMP_3"/>
    <property type="match status" value="1"/>
</dbReference>
<feature type="transmembrane region" description="Helical" evidence="9">
    <location>
        <begin position="354"/>
        <end position="373"/>
    </location>
</feature>
<dbReference type="Pfam" id="PF00474">
    <property type="entry name" value="SSF"/>
    <property type="match status" value="1"/>
</dbReference>
<comment type="subcellular location">
    <subcellularLocation>
        <location evidence="1">Membrane</location>
        <topology evidence="1">Multi-pass membrane protein</topology>
    </subcellularLocation>
</comment>
<evidence type="ECO:0000256" key="2">
    <source>
        <dbReference type="ARBA" id="ARBA00006434"/>
    </source>
</evidence>
<evidence type="ECO:0000256" key="4">
    <source>
        <dbReference type="ARBA" id="ARBA00022692"/>
    </source>
</evidence>
<organism evidence="10 11">
    <name type="scientific">Dissophora globulifera</name>
    <dbReference type="NCBI Taxonomy" id="979702"/>
    <lineage>
        <taxon>Eukaryota</taxon>
        <taxon>Fungi</taxon>
        <taxon>Fungi incertae sedis</taxon>
        <taxon>Mucoromycota</taxon>
        <taxon>Mortierellomycotina</taxon>
        <taxon>Mortierellomycetes</taxon>
        <taxon>Mortierellales</taxon>
        <taxon>Mortierellaceae</taxon>
        <taxon>Dissophora</taxon>
    </lineage>
</organism>
<proteinExistence type="inferred from homology"/>
<evidence type="ECO:0000256" key="5">
    <source>
        <dbReference type="ARBA" id="ARBA00022989"/>
    </source>
</evidence>
<evidence type="ECO:0000313" key="11">
    <source>
        <dbReference type="Proteomes" id="UP000738325"/>
    </source>
</evidence>
<evidence type="ECO:0000256" key="9">
    <source>
        <dbReference type="SAM" id="Phobius"/>
    </source>
</evidence>
<keyword evidence="5 9" id="KW-1133">Transmembrane helix</keyword>
<feature type="transmembrane region" description="Helical" evidence="9">
    <location>
        <begin position="160"/>
        <end position="180"/>
    </location>
</feature>
<dbReference type="InterPro" id="IPR038377">
    <property type="entry name" value="Na/Glc_symporter_sf"/>
</dbReference>
<feature type="transmembrane region" description="Helical" evidence="9">
    <location>
        <begin position="78"/>
        <end position="99"/>
    </location>
</feature>
<feature type="transmembrane region" description="Helical" evidence="9">
    <location>
        <begin position="379"/>
        <end position="401"/>
    </location>
</feature>
<evidence type="ECO:0000256" key="8">
    <source>
        <dbReference type="SAM" id="MobiDB-lite"/>
    </source>
</evidence>
<evidence type="ECO:0000256" key="3">
    <source>
        <dbReference type="ARBA" id="ARBA00022448"/>
    </source>
</evidence>
<dbReference type="OrthoDB" id="6132759at2759"/>
<dbReference type="Proteomes" id="UP000738325">
    <property type="component" value="Unassembled WGS sequence"/>
</dbReference>
<keyword evidence="4 9" id="KW-0812">Transmembrane</keyword>
<dbReference type="GO" id="GO:0015606">
    <property type="term" value="F:spermidine transmembrane transporter activity"/>
    <property type="evidence" value="ECO:0007669"/>
    <property type="project" value="TreeGrafter"/>
</dbReference>
<evidence type="ECO:0000256" key="6">
    <source>
        <dbReference type="ARBA" id="ARBA00023136"/>
    </source>
</evidence>
<protein>
    <submittedName>
        <fullName evidence="10">Uncharacterized protein</fullName>
    </submittedName>
</protein>
<dbReference type="InterPro" id="IPR001734">
    <property type="entry name" value="Na/solute_symporter"/>
</dbReference>
<evidence type="ECO:0000256" key="1">
    <source>
        <dbReference type="ARBA" id="ARBA00004141"/>
    </source>
</evidence>
<dbReference type="EMBL" id="JAAAIP010000479">
    <property type="protein sequence ID" value="KAG0316468.1"/>
    <property type="molecule type" value="Genomic_DNA"/>
</dbReference>
<feature type="region of interest" description="Disordered" evidence="8">
    <location>
        <begin position="518"/>
        <end position="567"/>
    </location>
</feature>